<dbReference type="InterPro" id="IPR016163">
    <property type="entry name" value="Ald_DH_C"/>
</dbReference>
<evidence type="ECO:0000256" key="5">
    <source>
        <dbReference type="ARBA" id="ARBA00048559"/>
    </source>
</evidence>
<evidence type="ECO:0000256" key="4">
    <source>
        <dbReference type="ARBA" id="ARBA00039663"/>
    </source>
</evidence>
<dbReference type="Proteomes" id="UP000192739">
    <property type="component" value="Unassembled WGS sequence"/>
</dbReference>
<sequence>MAEIAAAYIGGTAVQTDSRPVHNPAHSHEIVGLAAHCGTAVVDQAVRAAHAAAAEWAAVSPRDRKRLMREAAVAAMADFDALTTLLTREQGKVLWESALDLAGAPYLLHECSKLIERVVAEDVTENERGRFIVRRRPVGVVGVIVPWNYPVLLAFNGIAAALAAGNTVVVKPPELAPIALTKTVTAVAAALPPGVLNVVPGDGAETGNALAGHPLVRRILFTGGVVSGREVMRSAAQNITGVGLELGGNDPALVLSSAVVDDELVKGLRHSAFTCSGQICFAIKRIYVHRSHYRELVDALVDAVNEIAVGDGLNPESTIGPLITQHARQRVQRLIDDAAASGATVRQLGRKVDPSTWDEGHFLLPHIVSDIAQEAELVAAEQFAPALPILAFDSEEEAIRMANDSEFGLAASVWTRDDDHAFEVARQIEAGTVFVNVHRAGASDHTTPFGGVKQSGIGRINGWASIEEVTDVQTLIRRDDAASLPGPH</sequence>
<dbReference type="Gene3D" id="3.40.309.10">
    <property type="entry name" value="Aldehyde Dehydrogenase, Chain A, domain 2"/>
    <property type="match status" value="1"/>
</dbReference>
<dbReference type="EMBL" id="MVHT01000022">
    <property type="protein sequence ID" value="ORB06857.1"/>
    <property type="molecule type" value="Genomic_DNA"/>
</dbReference>
<dbReference type="GO" id="GO:0036243">
    <property type="term" value="F:succinate-semialdehyde dehydrogenase (NADP+) activity"/>
    <property type="evidence" value="ECO:0007669"/>
    <property type="project" value="UniProtKB-EC"/>
</dbReference>
<dbReference type="InterPro" id="IPR016161">
    <property type="entry name" value="Ald_DH/histidinol_DH"/>
</dbReference>
<comment type="caution">
    <text evidence="9">The sequence shown here is derived from an EMBL/GenBank/DDBJ whole genome shotgun (WGS) entry which is preliminary data.</text>
</comment>
<organism evidence="9 10">
    <name type="scientific">Mycobacterium intermedium</name>
    <dbReference type="NCBI Taxonomy" id="28445"/>
    <lineage>
        <taxon>Bacteria</taxon>
        <taxon>Bacillati</taxon>
        <taxon>Actinomycetota</taxon>
        <taxon>Actinomycetes</taxon>
        <taxon>Mycobacteriales</taxon>
        <taxon>Mycobacteriaceae</taxon>
        <taxon>Mycobacterium</taxon>
        <taxon>Mycobacterium simiae complex</taxon>
    </lineage>
</organism>
<name>A0A1E3SNB8_MYCIE</name>
<keyword evidence="2 7" id="KW-0560">Oxidoreductase</keyword>
<dbReference type="STRING" id="28445.BHQ20_01660"/>
<evidence type="ECO:0000256" key="1">
    <source>
        <dbReference type="ARBA" id="ARBA00009986"/>
    </source>
</evidence>
<evidence type="ECO:0000313" key="10">
    <source>
        <dbReference type="Proteomes" id="UP000192739"/>
    </source>
</evidence>
<dbReference type="SUPFAM" id="SSF53720">
    <property type="entry name" value="ALDH-like"/>
    <property type="match status" value="1"/>
</dbReference>
<dbReference type="Gene3D" id="3.40.605.10">
    <property type="entry name" value="Aldehyde Dehydrogenase, Chain A, domain 1"/>
    <property type="match status" value="1"/>
</dbReference>
<dbReference type="RefSeq" id="WP_069417353.1">
    <property type="nucleotide sequence ID" value="NZ_CBCRZH010000083.1"/>
</dbReference>
<dbReference type="OrthoDB" id="6882680at2"/>
<evidence type="ECO:0000259" key="8">
    <source>
        <dbReference type="Pfam" id="PF00171"/>
    </source>
</evidence>
<feature type="domain" description="Aldehyde dehydrogenase" evidence="8">
    <location>
        <begin position="17"/>
        <end position="474"/>
    </location>
</feature>
<comment type="catalytic activity">
    <reaction evidence="5">
        <text>succinate semialdehyde + NADP(+) + H2O = succinate + NADPH + 2 H(+)</text>
        <dbReference type="Rhea" id="RHEA:13213"/>
        <dbReference type="ChEBI" id="CHEBI:15377"/>
        <dbReference type="ChEBI" id="CHEBI:15378"/>
        <dbReference type="ChEBI" id="CHEBI:30031"/>
        <dbReference type="ChEBI" id="CHEBI:57706"/>
        <dbReference type="ChEBI" id="CHEBI:57783"/>
        <dbReference type="ChEBI" id="CHEBI:58349"/>
        <dbReference type="EC" id="1.2.1.79"/>
    </reaction>
</comment>
<dbReference type="InterPro" id="IPR016162">
    <property type="entry name" value="Ald_DH_N"/>
</dbReference>
<dbReference type="InterPro" id="IPR015590">
    <property type="entry name" value="Aldehyde_DH_dom"/>
</dbReference>
<evidence type="ECO:0000256" key="6">
    <source>
        <dbReference type="PROSITE-ProRule" id="PRU10007"/>
    </source>
</evidence>
<dbReference type="Pfam" id="PF00171">
    <property type="entry name" value="Aldedh"/>
    <property type="match status" value="1"/>
</dbReference>
<dbReference type="PROSITE" id="PS00687">
    <property type="entry name" value="ALDEHYDE_DEHYDR_GLU"/>
    <property type="match status" value="1"/>
</dbReference>
<dbReference type="AlphaFoldDB" id="A0A1E3SNB8"/>
<dbReference type="FunFam" id="3.40.605.10:FF:000007">
    <property type="entry name" value="NAD/NADP-dependent betaine aldehyde dehydrogenase"/>
    <property type="match status" value="1"/>
</dbReference>
<accession>A0A1E3SNB8</accession>
<comment type="similarity">
    <text evidence="1 7">Belongs to the aldehyde dehydrogenase family.</text>
</comment>
<gene>
    <name evidence="9" type="ORF">BST27_10640</name>
</gene>
<dbReference type="EC" id="1.2.1.79" evidence="3"/>
<dbReference type="InterPro" id="IPR029510">
    <property type="entry name" value="Ald_DH_CS_GLU"/>
</dbReference>
<evidence type="ECO:0000256" key="2">
    <source>
        <dbReference type="ARBA" id="ARBA00023002"/>
    </source>
</evidence>
<proteinExistence type="inferred from homology"/>
<keyword evidence="10" id="KW-1185">Reference proteome</keyword>
<evidence type="ECO:0000256" key="7">
    <source>
        <dbReference type="RuleBase" id="RU003345"/>
    </source>
</evidence>
<dbReference type="PANTHER" id="PTHR11699">
    <property type="entry name" value="ALDEHYDE DEHYDROGENASE-RELATED"/>
    <property type="match status" value="1"/>
</dbReference>
<evidence type="ECO:0000256" key="3">
    <source>
        <dbReference type="ARBA" id="ARBA00039122"/>
    </source>
</evidence>
<evidence type="ECO:0000313" key="9">
    <source>
        <dbReference type="EMBL" id="ORB06857.1"/>
    </source>
</evidence>
<reference evidence="9 10" key="1">
    <citation type="submission" date="2017-02" db="EMBL/GenBank/DDBJ databases">
        <title>The new phylogeny of genus Mycobacterium.</title>
        <authorList>
            <person name="Tortoli E."/>
            <person name="Trovato A."/>
            <person name="Cirillo D.M."/>
        </authorList>
    </citation>
    <scope>NUCLEOTIDE SEQUENCE [LARGE SCALE GENOMIC DNA]</scope>
    <source>
        <strain evidence="9 10">DSM 44049</strain>
    </source>
</reference>
<protein>
    <recommendedName>
        <fullName evidence="4">Putative succinate-semialdehyde dehydrogenase [NADP(+)] 2</fullName>
        <ecNumber evidence="3">1.2.1.79</ecNumber>
    </recommendedName>
</protein>
<feature type="active site" evidence="6">
    <location>
        <position position="245"/>
    </location>
</feature>